<dbReference type="InterPro" id="IPR006148">
    <property type="entry name" value="Glc/Gal-6P_isomerase"/>
</dbReference>
<organism evidence="2 3">
    <name type="scientific">Echinicola rosea</name>
    <dbReference type="NCBI Taxonomy" id="1807691"/>
    <lineage>
        <taxon>Bacteria</taxon>
        <taxon>Pseudomonadati</taxon>
        <taxon>Bacteroidota</taxon>
        <taxon>Cytophagia</taxon>
        <taxon>Cytophagales</taxon>
        <taxon>Cyclobacteriaceae</taxon>
        <taxon>Echinicola</taxon>
    </lineage>
</organism>
<evidence type="ECO:0000313" key="3">
    <source>
        <dbReference type="Proteomes" id="UP000647339"/>
    </source>
</evidence>
<keyword evidence="3" id="KW-1185">Reference proteome</keyword>
<feature type="domain" description="Glucosamine/galactosamine-6-phosphate isomerase" evidence="1">
    <location>
        <begin position="41"/>
        <end position="252"/>
    </location>
</feature>
<protein>
    <submittedName>
        <fullName evidence="2">Glucosamine-6-phosphate deaminase</fullName>
    </submittedName>
</protein>
<sequence>MGKGRSYLVADGDVLPTSYKKMIDLQKDIYVFSNRELAGIAAGKEVEQCIVNLQAAQDEVRIVFAAAPSQTGMLSYLASSNKIRWEKVVAFHMDEYIGLEKNAPELFASYLKEILFSKLPFKEVNLIKPQGDSQAELARYERLIAKAPIDLVCLGIGENGHIAFNDPPVAQFDDPQVIKLVELEEACRVQQVNDQCFDQLEDVPTTAVTLTIPTLMAAKAMVCVVLGENKSQAVSDTLTKAVSTDCPASILTTHPNCKFYFNQAAVSKIDGQSYTVIE</sequence>
<comment type="caution">
    <text evidence="2">The sequence shown here is derived from an EMBL/GenBank/DDBJ whole genome shotgun (WGS) entry which is preliminary data.</text>
</comment>
<name>A0ABQ1V5V7_9BACT</name>
<dbReference type="Gene3D" id="3.40.50.1360">
    <property type="match status" value="1"/>
</dbReference>
<proteinExistence type="predicted"/>
<reference evidence="3" key="1">
    <citation type="journal article" date="2019" name="Int. J. Syst. Evol. Microbiol.">
        <title>The Global Catalogue of Microorganisms (GCM) 10K type strain sequencing project: providing services to taxonomists for standard genome sequencing and annotation.</title>
        <authorList>
            <consortium name="The Broad Institute Genomics Platform"/>
            <consortium name="The Broad Institute Genome Sequencing Center for Infectious Disease"/>
            <person name="Wu L."/>
            <person name="Ma J."/>
        </authorList>
    </citation>
    <scope>NUCLEOTIDE SEQUENCE [LARGE SCALE GENOMIC DNA]</scope>
    <source>
        <strain evidence="3">CGMCC 1.15407</strain>
    </source>
</reference>
<dbReference type="SUPFAM" id="SSF100950">
    <property type="entry name" value="NagB/RpiA/CoA transferase-like"/>
    <property type="match status" value="1"/>
</dbReference>
<evidence type="ECO:0000313" key="2">
    <source>
        <dbReference type="EMBL" id="GGF38259.1"/>
    </source>
</evidence>
<evidence type="ECO:0000259" key="1">
    <source>
        <dbReference type="Pfam" id="PF01182"/>
    </source>
</evidence>
<dbReference type="PANTHER" id="PTHR11280">
    <property type="entry name" value="GLUCOSAMINE-6-PHOSPHATE ISOMERASE"/>
    <property type="match status" value="1"/>
</dbReference>
<dbReference type="Proteomes" id="UP000647339">
    <property type="component" value="Unassembled WGS sequence"/>
</dbReference>
<dbReference type="InterPro" id="IPR004547">
    <property type="entry name" value="Glucosamine6P_isomerase"/>
</dbReference>
<accession>A0ABQ1V5V7</accession>
<dbReference type="CDD" id="cd01399">
    <property type="entry name" value="GlcN6P_deaminase"/>
    <property type="match status" value="1"/>
</dbReference>
<dbReference type="InterPro" id="IPR037171">
    <property type="entry name" value="NagB/RpiA_transferase-like"/>
</dbReference>
<dbReference type="Pfam" id="PF01182">
    <property type="entry name" value="Glucosamine_iso"/>
    <property type="match status" value="1"/>
</dbReference>
<gene>
    <name evidence="2" type="primary">nagB</name>
    <name evidence="2" type="ORF">GCM10011339_28550</name>
</gene>
<dbReference type="EMBL" id="BMIU01000014">
    <property type="protein sequence ID" value="GGF38259.1"/>
    <property type="molecule type" value="Genomic_DNA"/>
</dbReference>
<dbReference type="PANTHER" id="PTHR11280:SF6">
    <property type="entry name" value="GLUCOSAMINE-6-PHOSPHATE ISOMERASE NAGB"/>
    <property type="match status" value="1"/>
</dbReference>